<feature type="transmembrane region" description="Helical" evidence="7">
    <location>
        <begin position="251"/>
        <end position="271"/>
    </location>
</feature>
<dbReference type="GO" id="GO:0005886">
    <property type="term" value="C:plasma membrane"/>
    <property type="evidence" value="ECO:0007669"/>
    <property type="project" value="UniProtKB-SubCell"/>
</dbReference>
<dbReference type="InterPro" id="IPR020846">
    <property type="entry name" value="MFS_dom"/>
</dbReference>
<dbReference type="AlphaFoldDB" id="A0A328B8A4"/>
<accession>A0A328B8A4</accession>
<dbReference type="Pfam" id="PF07690">
    <property type="entry name" value="MFS_1"/>
    <property type="match status" value="1"/>
</dbReference>
<dbReference type="GO" id="GO:0022857">
    <property type="term" value="F:transmembrane transporter activity"/>
    <property type="evidence" value="ECO:0007669"/>
    <property type="project" value="InterPro"/>
</dbReference>
<gene>
    <name evidence="9" type="ORF">DJ019_19965</name>
</gene>
<dbReference type="InterPro" id="IPR050189">
    <property type="entry name" value="MFS_Efflux_Transporters"/>
</dbReference>
<feature type="transmembrane region" description="Helical" evidence="7">
    <location>
        <begin position="316"/>
        <end position="334"/>
    </location>
</feature>
<feature type="transmembrane region" description="Helical" evidence="7">
    <location>
        <begin position="411"/>
        <end position="431"/>
    </location>
</feature>
<feature type="transmembrane region" description="Helical" evidence="7">
    <location>
        <begin position="148"/>
        <end position="169"/>
    </location>
</feature>
<feature type="domain" description="Major facilitator superfamily (MFS) profile" evidence="8">
    <location>
        <begin position="57"/>
        <end position="435"/>
    </location>
</feature>
<dbReference type="EMBL" id="QFYS01000013">
    <property type="protein sequence ID" value="RAK62156.1"/>
    <property type="molecule type" value="Genomic_DNA"/>
</dbReference>
<dbReference type="InterPro" id="IPR036259">
    <property type="entry name" value="MFS_trans_sf"/>
</dbReference>
<keyword evidence="5 7" id="KW-0472">Membrane</keyword>
<evidence type="ECO:0000256" key="4">
    <source>
        <dbReference type="ARBA" id="ARBA00022989"/>
    </source>
</evidence>
<evidence type="ECO:0000256" key="1">
    <source>
        <dbReference type="ARBA" id="ARBA00004651"/>
    </source>
</evidence>
<feature type="transmembrane region" description="Helical" evidence="7">
    <location>
        <begin position="346"/>
        <end position="367"/>
    </location>
</feature>
<feature type="transmembrane region" description="Helical" evidence="7">
    <location>
        <begin position="379"/>
        <end position="399"/>
    </location>
</feature>
<keyword evidence="4 7" id="KW-1133">Transmembrane helix</keyword>
<comment type="subcellular location">
    <subcellularLocation>
        <location evidence="1">Cell membrane</location>
        <topology evidence="1">Multi-pass membrane protein</topology>
    </subcellularLocation>
</comment>
<proteinExistence type="predicted"/>
<feature type="region of interest" description="Disordered" evidence="6">
    <location>
        <begin position="1"/>
        <end position="23"/>
    </location>
</feature>
<feature type="transmembrane region" description="Helical" evidence="7">
    <location>
        <begin position="122"/>
        <end position="142"/>
    </location>
</feature>
<dbReference type="InterPro" id="IPR011701">
    <property type="entry name" value="MFS"/>
</dbReference>
<feature type="transmembrane region" description="Helical" evidence="7">
    <location>
        <begin position="99"/>
        <end position="115"/>
    </location>
</feature>
<dbReference type="CDD" id="cd17324">
    <property type="entry name" value="MFS_NepI_like"/>
    <property type="match status" value="1"/>
</dbReference>
<comment type="caution">
    <text evidence="9">The sequence shown here is derived from an EMBL/GenBank/DDBJ whole genome shotgun (WGS) entry which is preliminary data.</text>
</comment>
<name>A0A328B8A4_9CAUL</name>
<feature type="transmembrane region" description="Helical" evidence="7">
    <location>
        <begin position="207"/>
        <end position="230"/>
    </location>
</feature>
<organism evidence="9 10">
    <name type="scientific">Phenylobacterium kunshanense</name>
    <dbReference type="NCBI Taxonomy" id="1445034"/>
    <lineage>
        <taxon>Bacteria</taxon>
        <taxon>Pseudomonadati</taxon>
        <taxon>Pseudomonadota</taxon>
        <taxon>Alphaproteobacteria</taxon>
        <taxon>Caulobacterales</taxon>
        <taxon>Caulobacteraceae</taxon>
        <taxon>Phenylobacterium</taxon>
    </lineage>
</organism>
<evidence type="ECO:0000256" key="3">
    <source>
        <dbReference type="ARBA" id="ARBA00022692"/>
    </source>
</evidence>
<dbReference type="Proteomes" id="UP000249524">
    <property type="component" value="Unassembled WGS sequence"/>
</dbReference>
<evidence type="ECO:0000259" key="8">
    <source>
        <dbReference type="PROSITE" id="PS50850"/>
    </source>
</evidence>
<keyword evidence="2" id="KW-1003">Cell membrane</keyword>
<evidence type="ECO:0000313" key="9">
    <source>
        <dbReference type="EMBL" id="RAK62156.1"/>
    </source>
</evidence>
<dbReference type="InterPro" id="IPR001958">
    <property type="entry name" value="Tet-R_TetA/multi-R_MdtG-like"/>
</dbReference>
<evidence type="ECO:0000313" key="10">
    <source>
        <dbReference type="Proteomes" id="UP000249524"/>
    </source>
</evidence>
<keyword evidence="10" id="KW-1185">Reference proteome</keyword>
<evidence type="ECO:0000256" key="5">
    <source>
        <dbReference type="ARBA" id="ARBA00023136"/>
    </source>
</evidence>
<sequence length="435" mass="44634">MSRSSTTAWWRRPAGSSRTSSPAARSDWTAYRLFGEVAPWRSFRGIEHGRATTVNPRIYVLTLCTFAFGSAAFIFAGLLETMAADLGVSTAVAGQLQTAYVLTSAALGPVVAWRLGRLDRRWVVVGGLVLGLALHLACALTPNFEALLVLRGLAGLAGAMSGPAASVAAASLAPPERRGSAIALVSGGMTLAFVVGIPMGSVVGSMFGWRATFLFAALLSGIALTAVLLFRPSVPAPPKRQGGSVPVNTIWPLYLTTFLVFAANMTLNLYIAPIVRVGAGVTGAGVGVFQAMIGWGSIAGLWLGARAADRNAGKSWILLGFVIQATAMSLHFAATHEALPPGLPSQILVASAIFVAATALFSITPVIQSRLIHATEGAPVALALNGSVVALGQALGSAAGGASLAAWGVPAIPATALALSLTAFLILSVAFPRAR</sequence>
<evidence type="ECO:0000256" key="2">
    <source>
        <dbReference type="ARBA" id="ARBA00022475"/>
    </source>
</evidence>
<feature type="transmembrane region" description="Helical" evidence="7">
    <location>
        <begin position="58"/>
        <end position="79"/>
    </location>
</feature>
<dbReference type="SUPFAM" id="SSF103473">
    <property type="entry name" value="MFS general substrate transporter"/>
    <property type="match status" value="1"/>
</dbReference>
<evidence type="ECO:0000256" key="6">
    <source>
        <dbReference type="SAM" id="MobiDB-lite"/>
    </source>
</evidence>
<keyword evidence="3 7" id="KW-0812">Transmembrane</keyword>
<protein>
    <recommendedName>
        <fullName evidence="8">Major facilitator superfamily (MFS) profile domain-containing protein</fullName>
    </recommendedName>
</protein>
<dbReference type="PRINTS" id="PR01035">
    <property type="entry name" value="TCRTETA"/>
</dbReference>
<dbReference type="OrthoDB" id="9788453at2"/>
<dbReference type="Gene3D" id="1.20.1250.20">
    <property type="entry name" value="MFS general substrate transporter like domains"/>
    <property type="match status" value="1"/>
</dbReference>
<dbReference type="PROSITE" id="PS50850">
    <property type="entry name" value="MFS"/>
    <property type="match status" value="1"/>
</dbReference>
<feature type="transmembrane region" description="Helical" evidence="7">
    <location>
        <begin position="181"/>
        <end position="201"/>
    </location>
</feature>
<dbReference type="PANTHER" id="PTHR43124">
    <property type="entry name" value="PURINE EFFLUX PUMP PBUE"/>
    <property type="match status" value="1"/>
</dbReference>
<dbReference type="PANTHER" id="PTHR43124:SF10">
    <property type="entry name" value="PURINE EFFLUX PUMP PBUE"/>
    <property type="match status" value="1"/>
</dbReference>
<evidence type="ECO:0000256" key="7">
    <source>
        <dbReference type="SAM" id="Phobius"/>
    </source>
</evidence>
<feature type="transmembrane region" description="Helical" evidence="7">
    <location>
        <begin position="277"/>
        <end position="304"/>
    </location>
</feature>
<reference evidence="9 10" key="1">
    <citation type="submission" date="2018-05" db="EMBL/GenBank/DDBJ databases">
        <authorList>
            <person name="Lanie J.A."/>
            <person name="Ng W.-L."/>
            <person name="Kazmierczak K.M."/>
            <person name="Andrzejewski T.M."/>
            <person name="Davidsen T.M."/>
            <person name="Wayne K.J."/>
            <person name="Tettelin H."/>
            <person name="Glass J.I."/>
            <person name="Rusch D."/>
            <person name="Podicherti R."/>
            <person name="Tsui H.-C.T."/>
            <person name="Winkler M.E."/>
        </authorList>
    </citation>
    <scope>NUCLEOTIDE SEQUENCE [LARGE SCALE GENOMIC DNA]</scope>
    <source>
        <strain evidence="9 10">BUT-10</strain>
    </source>
</reference>